<dbReference type="InterPro" id="IPR027417">
    <property type="entry name" value="P-loop_NTPase"/>
</dbReference>
<evidence type="ECO:0000259" key="2">
    <source>
        <dbReference type="SMART" id="SM00382"/>
    </source>
</evidence>
<dbReference type="Proteomes" id="UP000473091">
    <property type="component" value="Unassembled WGS sequence"/>
</dbReference>
<dbReference type="PRINTS" id="PR00051">
    <property type="entry name" value="DNAA"/>
</dbReference>
<dbReference type="PANTHER" id="PTHR30050:SF2">
    <property type="entry name" value="CHROMOSOMAL REPLICATION INITIATOR PROTEIN DNAA"/>
    <property type="match status" value="1"/>
</dbReference>
<gene>
    <name evidence="3" type="ORF">F0Q01_07755</name>
</gene>
<dbReference type="CDD" id="cd00009">
    <property type="entry name" value="AAA"/>
    <property type="match status" value="1"/>
</dbReference>
<dbReference type="InterPro" id="IPR020591">
    <property type="entry name" value="Chromosome_initiator_DnaA-like"/>
</dbReference>
<accession>A0A6M0LGW8</accession>
<dbReference type="GO" id="GO:0005886">
    <property type="term" value="C:plasma membrane"/>
    <property type="evidence" value="ECO:0007669"/>
    <property type="project" value="TreeGrafter"/>
</dbReference>
<dbReference type="InterPro" id="IPR013317">
    <property type="entry name" value="DnaA_dom"/>
</dbReference>
<protein>
    <submittedName>
        <fullName evidence="3">AAA family ATPase</fullName>
    </submittedName>
</protein>
<evidence type="ECO:0000313" key="4">
    <source>
        <dbReference type="Proteomes" id="UP000473091"/>
    </source>
</evidence>
<dbReference type="GO" id="GO:0003688">
    <property type="term" value="F:DNA replication origin binding"/>
    <property type="evidence" value="ECO:0007669"/>
    <property type="project" value="TreeGrafter"/>
</dbReference>
<dbReference type="InterPro" id="IPR003593">
    <property type="entry name" value="AAA+_ATPase"/>
</dbReference>
<organism evidence="3 4">
    <name type="scientific">Pseudobutyrivibrio xylanivorans</name>
    <dbReference type="NCBI Taxonomy" id="185007"/>
    <lineage>
        <taxon>Bacteria</taxon>
        <taxon>Bacillati</taxon>
        <taxon>Bacillota</taxon>
        <taxon>Clostridia</taxon>
        <taxon>Lachnospirales</taxon>
        <taxon>Lachnospiraceae</taxon>
        <taxon>Pseudobutyrivibrio</taxon>
    </lineage>
</organism>
<reference evidence="3 4" key="2">
    <citation type="submission" date="2020-03" db="EMBL/GenBank/DDBJ databases">
        <title>Investigating the evolutionary divergence of the Butyrivibrio group.</title>
        <authorList>
            <person name="Skvortsov T."/>
            <person name="Santos F.G."/>
            <person name="Ting K.S."/>
            <person name="Creevey C.J."/>
        </authorList>
    </citation>
    <scope>NUCLEOTIDE SEQUENCE [LARGE SCALE GENOMIC DNA]</scope>
    <source>
        <strain evidence="3 4">MZ8</strain>
    </source>
</reference>
<dbReference type="AlphaFoldDB" id="A0A6M0LGW8"/>
<dbReference type="SMART" id="SM00382">
    <property type="entry name" value="AAA"/>
    <property type="match status" value="1"/>
</dbReference>
<feature type="domain" description="AAA+ ATPase" evidence="2">
    <location>
        <begin position="32"/>
        <end position="159"/>
    </location>
</feature>
<dbReference type="Gene3D" id="3.40.50.300">
    <property type="entry name" value="P-loop containing nucleotide triphosphate hydrolases"/>
    <property type="match status" value="1"/>
</dbReference>
<reference evidence="3 4" key="1">
    <citation type="submission" date="2019-09" db="EMBL/GenBank/DDBJ databases">
        <authorList>
            <person name="Pidcock S.E."/>
            <person name="Huws S.A."/>
        </authorList>
    </citation>
    <scope>NUCLEOTIDE SEQUENCE [LARGE SCALE GENOMIC DNA]</scope>
    <source>
        <strain evidence="3 4">MZ8</strain>
    </source>
</reference>
<keyword evidence="1" id="KW-0235">DNA replication</keyword>
<name>A0A6M0LGW8_PSEXY</name>
<dbReference type="Pfam" id="PF00308">
    <property type="entry name" value="Bac_DnaA"/>
    <property type="match status" value="1"/>
</dbReference>
<comment type="similarity">
    <text evidence="1">Belongs to the DnaA family.</text>
</comment>
<evidence type="ECO:0000313" key="3">
    <source>
        <dbReference type="EMBL" id="NEX01772.1"/>
    </source>
</evidence>
<sequence>MNTFSFDNFLVSETNRFAKEACIRFANSLGELYNPLLIYGANGTGKTHLLNSIKRNIEDKNADMNIILVTGEQFANEVIENMRAINNAESMNKMRQRYYNADILIIDDLDWLQHLEATREELLHVIERIMNDGKKLVVSSTTGINELFVDCPKFKLQIDIFYVASIEKPNAMLIDSILNKNILEGLCVSDDVKDYLKEHAGESITKLKGMINTMKMWIDIYDHEPSLAEVENIFEAAAHYSYKINV</sequence>
<dbReference type="RefSeq" id="WP_090487956.1">
    <property type="nucleotide sequence ID" value="NZ_VTVE01000002.1"/>
</dbReference>
<dbReference type="EMBL" id="VTVE01000002">
    <property type="protein sequence ID" value="NEX01772.1"/>
    <property type="molecule type" value="Genomic_DNA"/>
</dbReference>
<dbReference type="PANTHER" id="PTHR30050">
    <property type="entry name" value="CHROMOSOMAL REPLICATION INITIATOR PROTEIN DNAA"/>
    <property type="match status" value="1"/>
</dbReference>
<evidence type="ECO:0000256" key="1">
    <source>
        <dbReference type="RuleBase" id="RU004227"/>
    </source>
</evidence>
<dbReference type="SUPFAM" id="SSF52540">
    <property type="entry name" value="P-loop containing nucleoside triphosphate hydrolases"/>
    <property type="match status" value="1"/>
</dbReference>
<proteinExistence type="inferred from homology"/>
<dbReference type="GO" id="GO:0006270">
    <property type="term" value="P:DNA replication initiation"/>
    <property type="evidence" value="ECO:0007669"/>
    <property type="project" value="TreeGrafter"/>
</dbReference>
<comment type="caution">
    <text evidence="3">The sequence shown here is derived from an EMBL/GenBank/DDBJ whole genome shotgun (WGS) entry which is preliminary data.</text>
</comment>